<comment type="caution">
    <text evidence="1">The sequence shown here is derived from an EMBL/GenBank/DDBJ whole genome shotgun (WGS) entry which is preliminary data.</text>
</comment>
<dbReference type="Proteomes" id="UP001232148">
    <property type="component" value="Unassembled WGS sequence"/>
</dbReference>
<evidence type="ECO:0000313" key="2">
    <source>
        <dbReference type="Proteomes" id="UP001232148"/>
    </source>
</evidence>
<organism evidence="1 2">
    <name type="scientific">Colletotrichum zoysiae</name>
    <dbReference type="NCBI Taxonomy" id="1216348"/>
    <lineage>
        <taxon>Eukaryota</taxon>
        <taxon>Fungi</taxon>
        <taxon>Dikarya</taxon>
        <taxon>Ascomycota</taxon>
        <taxon>Pezizomycotina</taxon>
        <taxon>Sordariomycetes</taxon>
        <taxon>Hypocreomycetidae</taxon>
        <taxon>Glomerellales</taxon>
        <taxon>Glomerellaceae</taxon>
        <taxon>Colletotrichum</taxon>
        <taxon>Colletotrichum graminicola species complex</taxon>
    </lineage>
</organism>
<accession>A0AAD9HN75</accession>
<evidence type="ECO:0000313" key="1">
    <source>
        <dbReference type="EMBL" id="KAK2031132.1"/>
    </source>
</evidence>
<reference evidence="1" key="1">
    <citation type="submission" date="2021-06" db="EMBL/GenBank/DDBJ databases">
        <title>Comparative genomics, transcriptomics and evolutionary studies reveal genomic signatures of adaptation to plant cell wall in hemibiotrophic fungi.</title>
        <authorList>
            <consortium name="DOE Joint Genome Institute"/>
            <person name="Baroncelli R."/>
            <person name="Diaz J.F."/>
            <person name="Benocci T."/>
            <person name="Peng M."/>
            <person name="Battaglia E."/>
            <person name="Haridas S."/>
            <person name="Andreopoulos W."/>
            <person name="Labutti K."/>
            <person name="Pangilinan J."/>
            <person name="Floch G.L."/>
            <person name="Makela M.R."/>
            <person name="Henrissat B."/>
            <person name="Grigoriev I.V."/>
            <person name="Crouch J.A."/>
            <person name="De Vries R.P."/>
            <person name="Sukno S.A."/>
            <person name="Thon M.R."/>
        </authorList>
    </citation>
    <scope>NUCLEOTIDE SEQUENCE</scope>
    <source>
        <strain evidence="1">MAFF235873</strain>
    </source>
</reference>
<dbReference type="EMBL" id="MU842843">
    <property type="protein sequence ID" value="KAK2031132.1"/>
    <property type="molecule type" value="Genomic_DNA"/>
</dbReference>
<sequence length="176" mass="19905">MEASETKARTTVGMTGLPTYAVHYTTYTTYTTLHYNTLLHATLHYLPTYSTVERTAEEGWPGLATNYAHVFRQTALHHAPCLGQIRASPPRGWNEEPPRGRRRETVLFFHVEWQAGQLQSAVLRQMGLSRQRPCFMSVQAILPPCLPAWPGLAWQCGSMTYLNAYDVCVWSTDSSL</sequence>
<name>A0AAD9HN75_9PEZI</name>
<gene>
    <name evidence="1" type="ORF">LX32DRAFT_287500</name>
</gene>
<dbReference type="AlphaFoldDB" id="A0AAD9HN75"/>
<keyword evidence="2" id="KW-1185">Reference proteome</keyword>
<protein>
    <submittedName>
        <fullName evidence="1">Uncharacterized protein</fullName>
    </submittedName>
</protein>
<proteinExistence type="predicted"/>